<proteinExistence type="predicted"/>
<dbReference type="OrthoDB" id="146853at2157"/>
<evidence type="ECO:0000313" key="1">
    <source>
        <dbReference type="EMBL" id="RAO78762.1"/>
    </source>
</evidence>
<evidence type="ECO:0000313" key="2">
    <source>
        <dbReference type="Proteomes" id="UP000249782"/>
    </source>
</evidence>
<dbReference type="PANTHER" id="PTHR39673">
    <property type="entry name" value="TUNGSTEN FORMYLMETHANOFURAN DEHYDROGENASE, SUBUNIT C (FWDC)"/>
    <property type="match status" value="1"/>
</dbReference>
<dbReference type="Gene3D" id="2.160.20.60">
    <property type="entry name" value="Glutamate synthase, alpha subunit, C-terminal domain"/>
    <property type="match status" value="1"/>
</dbReference>
<dbReference type="EMBL" id="QLOE01000008">
    <property type="protein sequence ID" value="RAO78762.1"/>
    <property type="molecule type" value="Genomic_DNA"/>
</dbReference>
<accession>A0A328PEF9</accession>
<dbReference type="PANTHER" id="PTHR39673:SF8">
    <property type="entry name" value="GLUTAMATE SYNTHASE ALPHA SUBUNIT C-TERMINAL DOMAIN-CONTAINING PROTEIN"/>
    <property type="match status" value="1"/>
</dbReference>
<dbReference type="SUPFAM" id="SSF69336">
    <property type="entry name" value="Alpha subunit of glutamate synthase, C-terminal domain"/>
    <property type="match status" value="1"/>
</dbReference>
<comment type="caution">
    <text evidence="1">The sequence shown here is derived from an EMBL/GenBank/DDBJ whole genome shotgun (WGS) entry which is preliminary data.</text>
</comment>
<dbReference type="GO" id="GO:0016491">
    <property type="term" value="F:oxidoreductase activity"/>
    <property type="evidence" value="ECO:0007669"/>
    <property type="project" value="InterPro"/>
</dbReference>
<reference evidence="1 2" key="1">
    <citation type="submission" date="2018-06" db="EMBL/GenBank/DDBJ databases">
        <title>Draft genome sequence of hyperthermophilic methanogen Methanothermobacter tenebrarum sp. MCM-B 1447.</title>
        <authorList>
            <person name="Pore S.D."/>
            <person name="Dagar S."/>
            <person name="Dhakephalkar P.K."/>
        </authorList>
    </citation>
    <scope>NUCLEOTIDE SEQUENCE [LARGE SCALE GENOMIC DNA]</scope>
    <source>
        <strain evidence="1 2">MCM B 1447</strain>
    </source>
</reference>
<evidence type="ECO:0008006" key="3">
    <source>
        <dbReference type="Google" id="ProtNLM"/>
    </source>
</evidence>
<keyword evidence="2" id="KW-1185">Reference proteome</keyword>
<name>A0A328PEF9_9EURY</name>
<gene>
    <name evidence="1" type="ORF">DPC56_06550</name>
</gene>
<dbReference type="Proteomes" id="UP000249782">
    <property type="component" value="Unassembled WGS sequence"/>
</dbReference>
<dbReference type="AlphaFoldDB" id="A0A328PEF9"/>
<dbReference type="InterPro" id="IPR036485">
    <property type="entry name" value="Glu_synth_asu_C_sf"/>
</dbReference>
<dbReference type="RefSeq" id="WP_112094279.1">
    <property type="nucleotide sequence ID" value="NZ_QLOE01000008.1"/>
</dbReference>
<organism evidence="1 2">
    <name type="scientific">Methanothermobacter tenebrarum</name>
    <dbReference type="NCBI Taxonomy" id="680118"/>
    <lineage>
        <taxon>Archaea</taxon>
        <taxon>Methanobacteriati</taxon>
        <taxon>Methanobacteriota</taxon>
        <taxon>Methanomada group</taxon>
        <taxon>Methanobacteria</taxon>
        <taxon>Methanobacteriales</taxon>
        <taxon>Methanobacteriaceae</taxon>
        <taxon>Methanothermobacter</taxon>
    </lineage>
</organism>
<sequence>MRRKVGKLFNFLKRKSGKENILEIEPEGPVDCIADFTYNFYWQQKGEELEPEDQIPGTDHTYKDIVEHLKNKGTLKIIGDAGHRLCSSMGVDLKFFGGTGKAIDVGNVIVDGDVDTRMGISMLRGSIYVKGKVKEPIGNLVEVESDRKGYKKFKSITDIVTNGLQGEKLIGAVLAGNSLKINDGRVRDTIGARLDVEAQIIHEGDVDLSTGILMKKGVVKVNGDAGRNTGALLSGGTVIIDGDAGDFTGIDMKSGTIIINGNAGKFMGAQRKGGIILAKNGKPVPPTSENKLTEEDKQTLIRFGLNPHSFKKFS</sequence>
<protein>
    <recommendedName>
        <fullName evidence="3">Tributyrin esterase</fullName>
    </recommendedName>
</protein>